<dbReference type="Pfam" id="PF11951">
    <property type="entry name" value="Fungal_trans_2"/>
    <property type="match status" value="1"/>
</dbReference>
<reference evidence="1" key="2">
    <citation type="journal article" date="2023" name="IMA Fungus">
        <title>Comparative genomic study of the Penicillium genus elucidates a diverse pangenome and 15 lateral gene transfer events.</title>
        <authorList>
            <person name="Petersen C."/>
            <person name="Sorensen T."/>
            <person name="Nielsen M.R."/>
            <person name="Sondergaard T.E."/>
            <person name="Sorensen J.L."/>
            <person name="Fitzpatrick D.A."/>
            <person name="Frisvad J.C."/>
            <person name="Nielsen K.L."/>
        </authorList>
    </citation>
    <scope>NUCLEOTIDE SEQUENCE</scope>
    <source>
        <strain evidence="1">IBT 15544</strain>
    </source>
</reference>
<dbReference type="InterPro" id="IPR021858">
    <property type="entry name" value="Fun_TF"/>
</dbReference>
<evidence type="ECO:0000313" key="2">
    <source>
        <dbReference type="Proteomes" id="UP001150904"/>
    </source>
</evidence>
<accession>A0A9W9NF89</accession>
<dbReference type="GeneID" id="83175218"/>
<name>A0A9W9NF89_9EURO</name>
<proteinExistence type="predicted"/>
<organism evidence="1 2">
    <name type="scientific">Penicillium cinerascens</name>
    <dbReference type="NCBI Taxonomy" id="70096"/>
    <lineage>
        <taxon>Eukaryota</taxon>
        <taxon>Fungi</taxon>
        <taxon>Dikarya</taxon>
        <taxon>Ascomycota</taxon>
        <taxon>Pezizomycotina</taxon>
        <taxon>Eurotiomycetes</taxon>
        <taxon>Eurotiomycetidae</taxon>
        <taxon>Eurotiales</taxon>
        <taxon>Aspergillaceae</taxon>
        <taxon>Penicillium</taxon>
    </lineage>
</organism>
<reference evidence="1" key="1">
    <citation type="submission" date="2022-12" db="EMBL/GenBank/DDBJ databases">
        <authorList>
            <person name="Petersen C."/>
        </authorList>
    </citation>
    <scope>NUCLEOTIDE SEQUENCE</scope>
    <source>
        <strain evidence="1">IBT 15544</strain>
    </source>
</reference>
<protein>
    <submittedName>
        <fullName evidence="1">Fungal-specific transcription factor domain-containing protein</fullName>
    </submittedName>
</protein>
<dbReference type="Proteomes" id="UP001150904">
    <property type="component" value="Unassembled WGS sequence"/>
</dbReference>
<dbReference type="AlphaFoldDB" id="A0A9W9NF89"/>
<sequence>MEGAVMRHMLPCSTLLVSHNNLLTTVDEHCACFIAEQYMFIHVVNHYFGLDSNGSTSHFLDLSSYYHDRSSSCAHALFEMIPRIATFARRATETYPRHLDPGIIEEFHTIEQEILSWEVPEPVDTRTYAWPAPDKDEITAALFTQMALIITLQCALNGPGIPKPYIKRQVDASLCEANLLLKQISSSSMAWAMLLWPLAHIGSCITSQTEQEDYVSMILGIEDKVRGCAVSISVLVRLWEAAREDERYYGPFGIQEFMKREQITPCMG</sequence>
<comment type="caution">
    <text evidence="1">The sequence shown here is derived from an EMBL/GenBank/DDBJ whole genome shotgun (WGS) entry which is preliminary data.</text>
</comment>
<dbReference type="RefSeq" id="XP_058313329.1">
    <property type="nucleotide sequence ID" value="XM_058447918.1"/>
</dbReference>
<dbReference type="EMBL" id="JAPQKR010000004">
    <property type="protein sequence ID" value="KAJ5218756.1"/>
    <property type="molecule type" value="Genomic_DNA"/>
</dbReference>
<keyword evidence="2" id="KW-1185">Reference proteome</keyword>
<dbReference type="OrthoDB" id="5419315at2759"/>
<evidence type="ECO:0000313" key="1">
    <source>
        <dbReference type="EMBL" id="KAJ5218756.1"/>
    </source>
</evidence>
<gene>
    <name evidence="1" type="ORF">N7498_000855</name>
</gene>